<comment type="caution">
    <text evidence="2">The sequence shown here is derived from an EMBL/GenBank/DDBJ whole genome shotgun (WGS) entry which is preliminary data.</text>
</comment>
<reference evidence="3" key="2">
    <citation type="journal article" date="2019" name="MicrobiologyOpen">
        <title>High-quality draft genome sequence of Gaiella occulta isolated from a 150 meter deep mineral water borehole and comparison with the genome sequences of other deep-branching lineages of the phylum Actinobacteria.</title>
        <authorList>
            <person name="Severino R."/>
            <person name="Froufe H.J.C."/>
            <person name="Barroso C."/>
            <person name="Albuquerque L."/>
            <person name="Lobo-da-Cunha A."/>
            <person name="da Costa M.S."/>
            <person name="Egas C."/>
        </authorList>
    </citation>
    <scope>NUCLEOTIDE SEQUENCE [LARGE SCALE GENOMIC DNA]</scope>
    <source>
        <strain evidence="3">F2-233</strain>
    </source>
</reference>
<dbReference type="Gene3D" id="2.60.120.10">
    <property type="entry name" value="Jelly Rolls"/>
    <property type="match status" value="2"/>
</dbReference>
<dbReference type="SUPFAM" id="SSF51182">
    <property type="entry name" value="RmlC-like cupins"/>
    <property type="match status" value="2"/>
</dbReference>
<protein>
    <submittedName>
        <fullName evidence="2">Cupin domain-containing protein</fullName>
    </submittedName>
</protein>
<dbReference type="RefSeq" id="WP_181813475.1">
    <property type="nucleotide sequence ID" value="NZ_QQZY01000003.1"/>
</dbReference>
<proteinExistence type="predicted"/>
<reference evidence="2 3" key="1">
    <citation type="submission" date="2018-07" db="EMBL/GenBank/DDBJ databases">
        <title>High-quality-draft genome sequence of Gaiella occulta.</title>
        <authorList>
            <person name="Severino R."/>
            <person name="Froufe H.J.C."/>
            <person name="Rainey F.A."/>
            <person name="Barroso C."/>
            <person name="Albuquerque L."/>
            <person name="Lobo-Da-Cunha A."/>
            <person name="Da Costa M.S."/>
            <person name="Egas C."/>
        </authorList>
    </citation>
    <scope>NUCLEOTIDE SEQUENCE [LARGE SCALE GENOMIC DNA]</scope>
    <source>
        <strain evidence="2 3">F2-233</strain>
    </source>
</reference>
<sequence length="282" mass="30190">MGYEPSPRPTFDQPTALPFADVARHTWGDAEAGLVDDWIYVSSGLLHTIVFGMEPGGCFRHSGDFRTVFGADEVLHVLQGTFVLANPETGEVVRLETGDSVFFRKNTWHHGFSFGAEPVRVLEFFAPPPSTGASGPYARTRPYLPEGKWAYGDDALIGALPGAHRADGGTLHPIRAADRTHRLEGDALVGIVASTEHLTVTTVRLVPGSSSDSVARGGDVLVFVEDGKLAVHAEWNGARSTMELGRWDAAYLPFGTTYRLQGEGTGPVDAVVGVAPSYARSA</sequence>
<dbReference type="Pfam" id="PF07883">
    <property type="entry name" value="Cupin_2"/>
    <property type="match status" value="1"/>
</dbReference>
<dbReference type="InterPro" id="IPR014710">
    <property type="entry name" value="RmlC-like_jellyroll"/>
</dbReference>
<dbReference type="EMBL" id="QQZY01000003">
    <property type="protein sequence ID" value="RDI74731.1"/>
    <property type="molecule type" value="Genomic_DNA"/>
</dbReference>
<evidence type="ECO:0000313" key="2">
    <source>
        <dbReference type="EMBL" id="RDI74731.1"/>
    </source>
</evidence>
<feature type="domain" description="Cupin type-2" evidence="1">
    <location>
        <begin position="73"/>
        <end position="124"/>
    </location>
</feature>
<dbReference type="InterPro" id="IPR011051">
    <property type="entry name" value="RmlC_Cupin_sf"/>
</dbReference>
<organism evidence="2 3">
    <name type="scientific">Gaiella occulta</name>
    <dbReference type="NCBI Taxonomy" id="1002870"/>
    <lineage>
        <taxon>Bacteria</taxon>
        <taxon>Bacillati</taxon>
        <taxon>Actinomycetota</taxon>
        <taxon>Thermoleophilia</taxon>
        <taxon>Gaiellales</taxon>
        <taxon>Gaiellaceae</taxon>
        <taxon>Gaiella</taxon>
    </lineage>
</organism>
<dbReference type="AlphaFoldDB" id="A0A7M2YX70"/>
<keyword evidence="3" id="KW-1185">Reference proteome</keyword>
<gene>
    <name evidence="2" type="ORF">Gocc_1620</name>
</gene>
<dbReference type="InterPro" id="IPR013096">
    <property type="entry name" value="Cupin_2"/>
</dbReference>
<evidence type="ECO:0000313" key="3">
    <source>
        <dbReference type="Proteomes" id="UP000254134"/>
    </source>
</evidence>
<evidence type="ECO:0000259" key="1">
    <source>
        <dbReference type="Pfam" id="PF07883"/>
    </source>
</evidence>
<name>A0A7M2YX70_9ACTN</name>
<dbReference type="Proteomes" id="UP000254134">
    <property type="component" value="Unassembled WGS sequence"/>
</dbReference>
<accession>A0A7M2YX70</accession>